<keyword evidence="3 5" id="KW-1133">Transmembrane helix</keyword>
<comment type="caution">
    <text evidence="6">The sequence shown here is derived from an EMBL/GenBank/DDBJ whole genome shotgun (WGS) entry which is preliminary data.</text>
</comment>
<dbReference type="Gene3D" id="1.20.120.1630">
    <property type="match status" value="1"/>
</dbReference>
<evidence type="ECO:0000256" key="4">
    <source>
        <dbReference type="ARBA" id="ARBA00023136"/>
    </source>
</evidence>
<feature type="transmembrane region" description="Helical" evidence="5">
    <location>
        <begin position="20"/>
        <end position="45"/>
    </location>
</feature>
<evidence type="ECO:0008006" key="7">
    <source>
        <dbReference type="Google" id="ProtNLM"/>
    </source>
</evidence>
<dbReference type="GO" id="GO:0012505">
    <property type="term" value="C:endomembrane system"/>
    <property type="evidence" value="ECO:0007669"/>
    <property type="project" value="UniProtKB-SubCell"/>
</dbReference>
<protein>
    <recommendedName>
        <fullName evidence="7">Steroid 5-alpha reductase C-terminal domain-containing protein</fullName>
    </recommendedName>
</protein>
<dbReference type="EMBL" id="BARU01008299">
    <property type="protein sequence ID" value="GAH39413.1"/>
    <property type="molecule type" value="Genomic_DNA"/>
</dbReference>
<reference evidence="6" key="1">
    <citation type="journal article" date="2014" name="Front. Microbiol.">
        <title>High frequency of phylogenetically diverse reductive dehalogenase-homologous genes in deep subseafloor sedimentary metagenomes.</title>
        <authorList>
            <person name="Kawai M."/>
            <person name="Futagami T."/>
            <person name="Toyoda A."/>
            <person name="Takaki Y."/>
            <person name="Nishi S."/>
            <person name="Hori S."/>
            <person name="Arai W."/>
            <person name="Tsubouchi T."/>
            <person name="Morono Y."/>
            <person name="Uchiyama I."/>
            <person name="Ito T."/>
            <person name="Fujiyama A."/>
            <person name="Inagaki F."/>
            <person name="Takami H."/>
        </authorList>
    </citation>
    <scope>NUCLEOTIDE SEQUENCE</scope>
    <source>
        <strain evidence="6">Expedition CK06-06</strain>
    </source>
</reference>
<dbReference type="AlphaFoldDB" id="X1H2A2"/>
<proteinExistence type="predicted"/>
<feature type="non-terminal residue" evidence="6">
    <location>
        <position position="1"/>
    </location>
</feature>
<evidence type="ECO:0000256" key="3">
    <source>
        <dbReference type="ARBA" id="ARBA00022989"/>
    </source>
</evidence>
<organism evidence="6">
    <name type="scientific">marine sediment metagenome</name>
    <dbReference type="NCBI Taxonomy" id="412755"/>
    <lineage>
        <taxon>unclassified sequences</taxon>
        <taxon>metagenomes</taxon>
        <taxon>ecological metagenomes</taxon>
    </lineage>
</organism>
<sequence length="84" mass="10175">KMYSGIYNYIRHPQTLGEFPMFIAMSFIFNSWFLVILSSLFIIIYTPIMIHYEEIDLVKRFGEKYTEYQKRTGALFPKLKRHQN</sequence>
<evidence type="ECO:0000256" key="5">
    <source>
        <dbReference type="SAM" id="Phobius"/>
    </source>
</evidence>
<evidence type="ECO:0000256" key="1">
    <source>
        <dbReference type="ARBA" id="ARBA00004127"/>
    </source>
</evidence>
<gene>
    <name evidence="6" type="ORF">S03H2_16258</name>
</gene>
<dbReference type="InterPro" id="IPR007318">
    <property type="entry name" value="Phopholipid_MeTrfase"/>
</dbReference>
<comment type="subcellular location">
    <subcellularLocation>
        <location evidence="1">Endomembrane system</location>
        <topology evidence="1">Multi-pass membrane protein</topology>
    </subcellularLocation>
</comment>
<keyword evidence="2 5" id="KW-0812">Transmembrane</keyword>
<accession>X1H2A2</accession>
<keyword evidence="4 5" id="KW-0472">Membrane</keyword>
<name>X1H2A2_9ZZZZ</name>
<dbReference type="Pfam" id="PF04191">
    <property type="entry name" value="PEMT"/>
    <property type="match status" value="1"/>
</dbReference>
<evidence type="ECO:0000256" key="2">
    <source>
        <dbReference type="ARBA" id="ARBA00022692"/>
    </source>
</evidence>
<evidence type="ECO:0000313" key="6">
    <source>
        <dbReference type="EMBL" id="GAH39413.1"/>
    </source>
</evidence>